<dbReference type="RefSeq" id="WP_215239521.1">
    <property type="nucleotide sequence ID" value="NZ_CAJRAF010000002.1"/>
</dbReference>
<organism evidence="1 2">
    <name type="scientific">Dyadobacter helix</name>
    <dbReference type="NCBI Taxonomy" id="2822344"/>
    <lineage>
        <taxon>Bacteria</taxon>
        <taxon>Pseudomonadati</taxon>
        <taxon>Bacteroidota</taxon>
        <taxon>Cytophagia</taxon>
        <taxon>Cytophagales</taxon>
        <taxon>Spirosomataceae</taxon>
        <taxon>Dyadobacter</taxon>
    </lineage>
</organism>
<evidence type="ECO:0000313" key="1">
    <source>
        <dbReference type="EMBL" id="CAG5002794.1"/>
    </source>
</evidence>
<proteinExistence type="predicted"/>
<comment type="caution">
    <text evidence="1">The sequence shown here is derived from an EMBL/GenBank/DDBJ whole genome shotgun (WGS) entry which is preliminary data.</text>
</comment>
<name>A0A916JCK7_9BACT</name>
<accession>A0A916JCK7</accession>
<dbReference type="EMBL" id="CAJRAF010000002">
    <property type="protein sequence ID" value="CAG5002794.1"/>
    <property type="molecule type" value="Genomic_DNA"/>
</dbReference>
<dbReference type="AlphaFoldDB" id="A0A916JCK7"/>
<reference evidence="1" key="1">
    <citation type="submission" date="2021-04" db="EMBL/GenBank/DDBJ databases">
        <authorList>
            <person name="Rodrigo-Torres L."/>
            <person name="Arahal R. D."/>
            <person name="Lucena T."/>
        </authorList>
    </citation>
    <scope>NUCLEOTIDE SEQUENCE</scope>
    <source>
        <strain evidence="1">CECT 9275</strain>
    </source>
</reference>
<dbReference type="Proteomes" id="UP000680038">
    <property type="component" value="Unassembled WGS sequence"/>
</dbReference>
<evidence type="ECO:0000313" key="2">
    <source>
        <dbReference type="Proteomes" id="UP000680038"/>
    </source>
</evidence>
<sequence>MNTLERIEEKGIKRGIEIGEKKSRDEVIKNLIRISDLKDDQIALAAGVTADYVSSMRNALER</sequence>
<protein>
    <submittedName>
        <fullName evidence="1">Uncharacterized protein</fullName>
    </submittedName>
</protein>
<gene>
    <name evidence="1" type="ORF">DYBT9275_02966</name>
</gene>
<keyword evidence="2" id="KW-1185">Reference proteome</keyword>